<dbReference type="InterPro" id="IPR003593">
    <property type="entry name" value="AAA+_ATPase"/>
</dbReference>
<dbReference type="InterPro" id="IPR025943">
    <property type="entry name" value="Sigma_54_int_dom_ATP-bd_2"/>
</dbReference>
<dbReference type="Pfam" id="PF00158">
    <property type="entry name" value="Sigma54_activat"/>
    <property type="match status" value="1"/>
</dbReference>
<accession>A0A1V6LWM3</accession>
<evidence type="ECO:0000256" key="6">
    <source>
        <dbReference type="PROSITE-ProRule" id="PRU00169"/>
    </source>
</evidence>
<dbReference type="GO" id="GO:0005524">
    <property type="term" value="F:ATP binding"/>
    <property type="evidence" value="ECO:0007669"/>
    <property type="project" value="UniProtKB-KW"/>
</dbReference>
<dbReference type="PROSITE" id="PS50110">
    <property type="entry name" value="RESPONSE_REGULATORY"/>
    <property type="match status" value="1"/>
</dbReference>
<reference evidence="9 10" key="1">
    <citation type="submission" date="2016-12" db="EMBL/GenBank/DDBJ databases">
        <authorList>
            <person name="Song W.-J."/>
            <person name="Kurnit D.M."/>
        </authorList>
    </citation>
    <scope>NUCLEOTIDE SEQUENCE [LARGE SCALE GENOMIC DNA]</scope>
    <source>
        <strain evidence="9 10">HSG9</strain>
    </source>
</reference>
<dbReference type="PROSITE" id="PS50045">
    <property type="entry name" value="SIGMA54_INTERACT_4"/>
    <property type="match status" value="1"/>
</dbReference>
<dbReference type="Gene3D" id="1.10.8.60">
    <property type="match status" value="1"/>
</dbReference>
<keyword evidence="5" id="KW-0804">Transcription</keyword>
<dbReference type="InterPro" id="IPR009057">
    <property type="entry name" value="Homeodomain-like_sf"/>
</dbReference>
<dbReference type="CDD" id="cd00009">
    <property type="entry name" value="AAA"/>
    <property type="match status" value="1"/>
</dbReference>
<keyword evidence="10" id="KW-1185">Reference proteome</keyword>
<dbReference type="OrthoDB" id="5401077at2"/>
<dbReference type="Gene3D" id="1.10.10.60">
    <property type="entry name" value="Homeodomain-like"/>
    <property type="match status" value="1"/>
</dbReference>
<dbReference type="SUPFAM" id="SSF52172">
    <property type="entry name" value="CheY-like"/>
    <property type="match status" value="1"/>
</dbReference>
<name>A0A1V6LWM3_9FLAO</name>
<dbReference type="Pfam" id="PF25601">
    <property type="entry name" value="AAA_lid_14"/>
    <property type="match status" value="1"/>
</dbReference>
<keyword evidence="6" id="KW-0597">Phosphoprotein</keyword>
<dbReference type="InterPro" id="IPR002078">
    <property type="entry name" value="Sigma_54_int"/>
</dbReference>
<dbReference type="SMART" id="SM00448">
    <property type="entry name" value="REC"/>
    <property type="match status" value="1"/>
</dbReference>
<dbReference type="InterPro" id="IPR058031">
    <property type="entry name" value="AAA_lid_NorR"/>
</dbReference>
<organism evidence="9 10">
    <name type="scientific">Croceivirga radicis</name>
    <dbReference type="NCBI Taxonomy" id="1929488"/>
    <lineage>
        <taxon>Bacteria</taxon>
        <taxon>Pseudomonadati</taxon>
        <taxon>Bacteroidota</taxon>
        <taxon>Flavobacteriia</taxon>
        <taxon>Flavobacteriales</taxon>
        <taxon>Flavobacteriaceae</taxon>
        <taxon>Croceivirga</taxon>
    </lineage>
</organism>
<evidence type="ECO:0000313" key="9">
    <source>
        <dbReference type="EMBL" id="OQD44457.1"/>
    </source>
</evidence>
<keyword evidence="1" id="KW-0547">Nucleotide-binding</keyword>
<dbReference type="Gene3D" id="3.40.50.300">
    <property type="entry name" value="P-loop containing nucleotide triphosphate hydrolases"/>
    <property type="match status" value="1"/>
</dbReference>
<dbReference type="SUPFAM" id="SSF46689">
    <property type="entry name" value="Homeodomain-like"/>
    <property type="match status" value="1"/>
</dbReference>
<evidence type="ECO:0000259" key="7">
    <source>
        <dbReference type="PROSITE" id="PS50045"/>
    </source>
</evidence>
<dbReference type="PROSITE" id="PS00676">
    <property type="entry name" value="SIGMA54_INTERACT_2"/>
    <property type="match status" value="1"/>
</dbReference>
<dbReference type="Gene3D" id="3.40.50.2300">
    <property type="match status" value="1"/>
</dbReference>
<dbReference type="InterPro" id="IPR002197">
    <property type="entry name" value="HTH_Fis"/>
</dbReference>
<gene>
    <name evidence="9" type="ORF">BUL40_02580</name>
</gene>
<dbReference type="SMART" id="SM00382">
    <property type="entry name" value="AAA"/>
    <property type="match status" value="1"/>
</dbReference>
<dbReference type="PANTHER" id="PTHR32071:SF113">
    <property type="entry name" value="ALGINATE BIOSYNTHESIS TRANSCRIPTIONAL REGULATORY PROTEIN ALGB"/>
    <property type="match status" value="1"/>
</dbReference>
<dbReference type="Proteomes" id="UP000191680">
    <property type="component" value="Unassembled WGS sequence"/>
</dbReference>
<evidence type="ECO:0000259" key="8">
    <source>
        <dbReference type="PROSITE" id="PS50110"/>
    </source>
</evidence>
<dbReference type="EMBL" id="MTBC01000001">
    <property type="protein sequence ID" value="OQD44457.1"/>
    <property type="molecule type" value="Genomic_DNA"/>
</dbReference>
<feature type="domain" description="Sigma-54 factor interaction" evidence="7">
    <location>
        <begin position="152"/>
        <end position="381"/>
    </location>
</feature>
<evidence type="ECO:0000256" key="2">
    <source>
        <dbReference type="ARBA" id="ARBA00022840"/>
    </source>
</evidence>
<dbReference type="Pfam" id="PF00072">
    <property type="entry name" value="Response_reg"/>
    <property type="match status" value="1"/>
</dbReference>
<evidence type="ECO:0000313" key="10">
    <source>
        <dbReference type="Proteomes" id="UP000191680"/>
    </source>
</evidence>
<proteinExistence type="predicted"/>
<dbReference type="GO" id="GO:0043565">
    <property type="term" value="F:sequence-specific DNA binding"/>
    <property type="evidence" value="ECO:0007669"/>
    <property type="project" value="InterPro"/>
</dbReference>
<feature type="modified residue" description="4-aspartylphosphate" evidence="6">
    <location>
        <position position="56"/>
    </location>
</feature>
<dbReference type="RefSeq" id="WP_080317955.1">
    <property type="nucleotide sequence ID" value="NZ_MTBC01000001.1"/>
</dbReference>
<protein>
    <submittedName>
        <fullName evidence="9">Sigma-54-dependent Fis family transcriptional regulator</fullName>
    </submittedName>
</protein>
<dbReference type="GO" id="GO:0000160">
    <property type="term" value="P:phosphorelay signal transduction system"/>
    <property type="evidence" value="ECO:0007669"/>
    <property type="project" value="InterPro"/>
</dbReference>
<feature type="domain" description="Response regulatory" evidence="8">
    <location>
        <begin position="7"/>
        <end position="126"/>
    </location>
</feature>
<keyword evidence="2" id="KW-0067">ATP-binding</keyword>
<dbReference type="InterPro" id="IPR027417">
    <property type="entry name" value="P-loop_NTPase"/>
</dbReference>
<dbReference type="PANTHER" id="PTHR32071">
    <property type="entry name" value="TRANSCRIPTIONAL REGULATORY PROTEIN"/>
    <property type="match status" value="1"/>
</dbReference>
<dbReference type="SUPFAM" id="SSF52540">
    <property type="entry name" value="P-loop containing nucleoside triphosphate hydrolases"/>
    <property type="match status" value="1"/>
</dbReference>
<evidence type="ECO:0000256" key="3">
    <source>
        <dbReference type="ARBA" id="ARBA00023015"/>
    </source>
</evidence>
<dbReference type="InterPro" id="IPR025944">
    <property type="entry name" value="Sigma_54_int_dom_CS"/>
</dbReference>
<dbReference type="PROSITE" id="PS00688">
    <property type="entry name" value="SIGMA54_INTERACT_3"/>
    <property type="match status" value="1"/>
</dbReference>
<evidence type="ECO:0000256" key="4">
    <source>
        <dbReference type="ARBA" id="ARBA00023125"/>
    </source>
</evidence>
<dbReference type="GO" id="GO:0006355">
    <property type="term" value="P:regulation of DNA-templated transcription"/>
    <property type="evidence" value="ECO:0007669"/>
    <property type="project" value="InterPro"/>
</dbReference>
<keyword evidence="3" id="KW-0805">Transcription regulation</keyword>
<dbReference type="InterPro" id="IPR011006">
    <property type="entry name" value="CheY-like_superfamily"/>
</dbReference>
<comment type="caution">
    <text evidence="9">The sequence shown here is derived from an EMBL/GenBank/DDBJ whole genome shotgun (WGS) entry which is preliminary data.</text>
</comment>
<dbReference type="PRINTS" id="PR01590">
    <property type="entry name" value="HTHFIS"/>
</dbReference>
<sequence length="452" mass="51409">MAKQEATVLILDDDKDILFSMEVFLKRHFSKVLTTTNPKELVTMLNKTVLHLVVMDMNFRAGDQSGKEGLYWLKLIKERSQETMVVLMTAYANVDLAVESLKKGAFDFVLKPWDNDKLLATLQKGLSMVRSNTQQSKLQSLSKNGLLPQEHVLGKSQPFKEVLHLVEKVADTQANVLLLGENGTGKYVIAKMLHQNSARKDNIFVHVDLGSLNENLFESELFGHAKGAFTDAKEDSLGRFELADEGTLFLDEIGNLPLHLQSKLLTVLQTKKVVRLGESKERTVNVRIICATNMDLHLMVAEQRFRQDLLYRINTMEIVLPALRERTGDVALLAHHFLEKNKRKYQKGRLQFSMEALNAMKKYHWPGNIRELEHIVERAVILSEENEIQESDLRFGPAVTPKETVKNLNLEATEKHLIQLALKKHTGNVSKAAKELGITRAALYRRMEKHNL</sequence>
<evidence type="ECO:0000256" key="1">
    <source>
        <dbReference type="ARBA" id="ARBA00022741"/>
    </source>
</evidence>
<evidence type="ECO:0000256" key="5">
    <source>
        <dbReference type="ARBA" id="ARBA00023163"/>
    </source>
</evidence>
<keyword evidence="4" id="KW-0238">DNA-binding</keyword>
<dbReference type="Pfam" id="PF02954">
    <property type="entry name" value="HTH_8"/>
    <property type="match status" value="1"/>
</dbReference>
<dbReference type="InterPro" id="IPR001789">
    <property type="entry name" value="Sig_transdc_resp-reg_receiver"/>
</dbReference>
<dbReference type="AlphaFoldDB" id="A0A1V6LWM3"/>
<dbReference type="FunFam" id="3.40.50.300:FF:000006">
    <property type="entry name" value="DNA-binding transcriptional regulator NtrC"/>
    <property type="match status" value="1"/>
</dbReference>